<dbReference type="Gene3D" id="1.10.3210.10">
    <property type="entry name" value="Hypothetical protein af1432"/>
    <property type="match status" value="1"/>
</dbReference>
<sequence>MTKPKLKWVKSARRHVRNLFREHKPEGAVYHDFRHTKEVVKSARRLAKGQPLSKPQRIALLLSAWFHDVGYVQGSVGHEARSAQAAEVFLNDKEADPDFIHEVRGAILATRLPQEPETLVEQILCDADLFHLGTRKFARRNVLLRKEIQSTTGLKVNKAEWLADSLALLREHRYFTPYGRKKLQKGQRRNLKKLEAKQKEVPVA</sequence>
<reference evidence="2 3" key="1">
    <citation type="submission" date="2021-01" db="EMBL/GenBank/DDBJ databases">
        <title>Chryseolinea sp. Jin1 Genome sequencing and assembly.</title>
        <authorList>
            <person name="Kim I."/>
        </authorList>
    </citation>
    <scope>NUCLEOTIDE SEQUENCE [LARGE SCALE GENOMIC DNA]</scope>
    <source>
        <strain evidence="2 3">Jin1</strain>
    </source>
</reference>
<evidence type="ECO:0000259" key="1">
    <source>
        <dbReference type="SMART" id="SM00471"/>
    </source>
</evidence>
<dbReference type="RefSeq" id="WP_202008457.1">
    <property type="nucleotide sequence ID" value="NZ_JAERRB010000002.1"/>
</dbReference>
<dbReference type="Pfam" id="PF01966">
    <property type="entry name" value="HD"/>
    <property type="match status" value="1"/>
</dbReference>
<keyword evidence="3" id="KW-1185">Reference proteome</keyword>
<proteinExistence type="predicted"/>
<dbReference type="InterPro" id="IPR009218">
    <property type="entry name" value="HD_phosphohydro"/>
</dbReference>
<comment type="caution">
    <text evidence="2">The sequence shown here is derived from an EMBL/GenBank/DDBJ whole genome shotgun (WGS) entry which is preliminary data.</text>
</comment>
<dbReference type="EMBL" id="JAERRB010000002">
    <property type="protein sequence ID" value="MBL0741095.1"/>
    <property type="molecule type" value="Genomic_DNA"/>
</dbReference>
<accession>A0ABS1KP35</accession>
<gene>
    <name evidence="2" type="ORF">JI741_07680</name>
</gene>
<dbReference type="PANTHER" id="PTHR21174:SF0">
    <property type="entry name" value="HD PHOSPHOHYDROLASE FAMILY PROTEIN-RELATED"/>
    <property type="match status" value="1"/>
</dbReference>
<protein>
    <submittedName>
        <fullName evidence="2">HD domain-containing protein</fullName>
    </submittedName>
</protein>
<feature type="domain" description="HD/PDEase" evidence="1">
    <location>
        <begin position="28"/>
        <end position="142"/>
    </location>
</feature>
<dbReference type="InterPro" id="IPR006674">
    <property type="entry name" value="HD_domain"/>
</dbReference>
<evidence type="ECO:0000313" key="3">
    <source>
        <dbReference type="Proteomes" id="UP000613030"/>
    </source>
</evidence>
<dbReference type="PANTHER" id="PTHR21174">
    <property type="match status" value="1"/>
</dbReference>
<evidence type="ECO:0000313" key="2">
    <source>
        <dbReference type="EMBL" id="MBL0741095.1"/>
    </source>
</evidence>
<dbReference type="SMART" id="SM00471">
    <property type="entry name" value="HDc"/>
    <property type="match status" value="1"/>
</dbReference>
<dbReference type="InterPro" id="IPR003607">
    <property type="entry name" value="HD/PDEase_dom"/>
</dbReference>
<organism evidence="2 3">
    <name type="scientific">Chryseolinea lacunae</name>
    <dbReference type="NCBI Taxonomy" id="2801331"/>
    <lineage>
        <taxon>Bacteria</taxon>
        <taxon>Pseudomonadati</taxon>
        <taxon>Bacteroidota</taxon>
        <taxon>Cytophagia</taxon>
        <taxon>Cytophagales</taxon>
        <taxon>Fulvivirgaceae</taxon>
        <taxon>Chryseolinea</taxon>
    </lineage>
</organism>
<name>A0ABS1KP35_9BACT</name>
<dbReference type="SUPFAM" id="SSF109604">
    <property type="entry name" value="HD-domain/PDEase-like"/>
    <property type="match status" value="1"/>
</dbReference>
<dbReference type="Proteomes" id="UP000613030">
    <property type="component" value="Unassembled WGS sequence"/>
</dbReference>
<dbReference type="CDD" id="cd00077">
    <property type="entry name" value="HDc"/>
    <property type="match status" value="1"/>
</dbReference>